<protein>
    <recommendedName>
        <fullName evidence="2">Dipeptidase</fullName>
        <ecNumber evidence="2">3.4.13.19</ecNumber>
    </recommendedName>
</protein>
<dbReference type="EMBL" id="KZ821627">
    <property type="protein sequence ID" value="PYH68325.1"/>
    <property type="molecule type" value="Genomic_DNA"/>
</dbReference>
<gene>
    <name evidence="4" type="ORF">BO88DRAFT_367618</name>
</gene>
<dbReference type="Gene3D" id="3.20.20.140">
    <property type="entry name" value="Metal-dependent hydrolases"/>
    <property type="match status" value="1"/>
</dbReference>
<organism evidence="4 5">
    <name type="scientific">Aspergillus vadensis (strain CBS 113365 / IMI 142717 / IBT 24658)</name>
    <dbReference type="NCBI Taxonomy" id="1448311"/>
    <lineage>
        <taxon>Eukaryota</taxon>
        <taxon>Fungi</taxon>
        <taxon>Dikarya</taxon>
        <taxon>Ascomycota</taxon>
        <taxon>Pezizomycotina</taxon>
        <taxon>Eurotiomycetes</taxon>
        <taxon>Eurotiomycetidae</taxon>
        <taxon>Eurotiales</taxon>
        <taxon>Aspergillaceae</taxon>
        <taxon>Aspergillus</taxon>
        <taxon>Aspergillus subgen. Circumdati</taxon>
    </lineage>
</organism>
<feature type="region of interest" description="Disordered" evidence="3">
    <location>
        <begin position="1"/>
        <end position="25"/>
    </location>
</feature>
<dbReference type="Pfam" id="PF01244">
    <property type="entry name" value="Peptidase_M19"/>
    <property type="match status" value="1"/>
</dbReference>
<accession>A0A319B750</accession>
<dbReference type="Proteomes" id="UP000248405">
    <property type="component" value="Unassembled WGS sequence"/>
</dbReference>
<dbReference type="PANTHER" id="PTHR10443">
    <property type="entry name" value="MICROSOMAL DIPEPTIDASE"/>
    <property type="match status" value="1"/>
</dbReference>
<dbReference type="RefSeq" id="XP_025562119.1">
    <property type="nucleotide sequence ID" value="XM_025704079.1"/>
</dbReference>
<dbReference type="InterPro" id="IPR032466">
    <property type="entry name" value="Metal_Hydrolase"/>
</dbReference>
<dbReference type="CDD" id="cd01301">
    <property type="entry name" value="rDP_like"/>
    <property type="match status" value="1"/>
</dbReference>
<keyword evidence="2" id="KW-0482">Metalloprotease</keyword>
<dbReference type="SUPFAM" id="SSF51556">
    <property type="entry name" value="Metallo-dependent hydrolases"/>
    <property type="match status" value="1"/>
</dbReference>
<keyword evidence="2" id="KW-0862">Zinc</keyword>
<keyword evidence="2" id="KW-0645">Protease</keyword>
<keyword evidence="1 2" id="KW-0224">Dipeptidase</keyword>
<keyword evidence="2" id="KW-0378">Hydrolase</keyword>
<sequence length="448" mass="49193">MVSKLDLESSRGYATSSDAKPQPRSSLARNMGRVLLTFVLACFLVTLTNARRCTHPQPAQSRVEKILSETPLIDGHDDLPIFIREVFGNHIYSDDFRIPFTEGNLLGHVDLPRLAEGKVGGTFWSVFVECPKNWSDFSDATYATSVRQTIEQVDVMLRLQQAYPYVFSEPPNGTTALQAFKEGKIISPLGMEGLHSIGNSLAHLRNFYDRGVAYATLTHNCHNRYADAALVEIPGGIKKADPVWHGVSEAGKDLVFEMNRLGMIVDLSHVSVDTMRDVLGAGKDDWAGSRAPVMFSHSSAYAVCPHPRNVPDDVLKLVKTRNSIVMVNFSPDFISCTASDDPNGLPELDPEHATLEHVVDHIMYIGNLIGFDHVGLGSDFDGIPTVPRGLEDVSKYPDLIAELLRRGVSDEDAGKVAGGNLLRAWRDVDQVALQMQAEGALPVEDELS</sequence>
<dbReference type="AlphaFoldDB" id="A0A319B750"/>
<dbReference type="GO" id="GO:0070573">
    <property type="term" value="F:metallodipeptidase activity"/>
    <property type="evidence" value="ECO:0007669"/>
    <property type="project" value="InterPro"/>
</dbReference>
<dbReference type="InterPro" id="IPR008257">
    <property type="entry name" value="Pept_M19"/>
</dbReference>
<evidence type="ECO:0000256" key="3">
    <source>
        <dbReference type="SAM" id="MobiDB-lite"/>
    </source>
</evidence>
<dbReference type="GO" id="GO:0046872">
    <property type="term" value="F:metal ion binding"/>
    <property type="evidence" value="ECO:0007669"/>
    <property type="project" value="UniProtKB-UniRule"/>
</dbReference>
<feature type="compositionally biased region" description="Polar residues" evidence="3">
    <location>
        <begin position="12"/>
        <end position="25"/>
    </location>
</feature>
<comment type="catalytic activity">
    <reaction evidence="2">
        <text>an L-aminoacyl-L-amino acid + H2O = 2 an L-alpha-amino acid</text>
        <dbReference type="Rhea" id="RHEA:48940"/>
        <dbReference type="ChEBI" id="CHEBI:15377"/>
        <dbReference type="ChEBI" id="CHEBI:59869"/>
        <dbReference type="ChEBI" id="CHEBI:77460"/>
        <dbReference type="EC" id="3.4.13.19"/>
    </reaction>
</comment>
<dbReference type="OrthoDB" id="445695at2759"/>
<comment type="cofactor">
    <cofactor evidence="2">
        <name>Zn(2+)</name>
        <dbReference type="ChEBI" id="CHEBI:29105"/>
    </cofactor>
</comment>
<name>A0A319B750_ASPVC</name>
<comment type="similarity">
    <text evidence="2">Belongs to the metallo-dependent hydrolases superfamily. Peptidase M19 family.</text>
</comment>
<dbReference type="PANTHER" id="PTHR10443:SF12">
    <property type="entry name" value="DIPEPTIDASE"/>
    <property type="match status" value="1"/>
</dbReference>
<keyword evidence="2" id="KW-0479">Metal-binding</keyword>
<dbReference type="EC" id="3.4.13.19" evidence="2"/>
<evidence type="ECO:0000313" key="5">
    <source>
        <dbReference type="Proteomes" id="UP000248405"/>
    </source>
</evidence>
<evidence type="ECO:0000256" key="1">
    <source>
        <dbReference type="ARBA" id="ARBA00022997"/>
    </source>
</evidence>
<reference evidence="4" key="1">
    <citation type="submission" date="2016-12" db="EMBL/GenBank/DDBJ databases">
        <title>The genomes of Aspergillus section Nigri reveals drivers in fungal speciation.</title>
        <authorList>
            <consortium name="DOE Joint Genome Institute"/>
            <person name="Vesth T.C."/>
            <person name="Nybo J."/>
            <person name="Theobald S."/>
            <person name="Brandl J."/>
            <person name="Frisvad J.C."/>
            <person name="Nielsen K.F."/>
            <person name="Lyhne E.K."/>
            <person name="Kogle M.E."/>
            <person name="Kuo A."/>
            <person name="Riley R."/>
            <person name="Clum A."/>
            <person name="Nolan M."/>
            <person name="Lipzen A."/>
            <person name="Salamov A."/>
            <person name="Henrissat B."/>
            <person name="Wiebenga A."/>
            <person name="De Vries R.P."/>
            <person name="Grigoriev I.V."/>
            <person name="Mortensen U.H."/>
            <person name="Andersen M.R."/>
            <person name="Baker S.E."/>
        </authorList>
    </citation>
    <scope>NUCLEOTIDE SEQUENCE [LARGE SCALE GENOMIC DNA]</scope>
    <source>
        <strain evidence="4">CBS 113365</strain>
    </source>
</reference>
<proteinExistence type="inferred from homology"/>
<evidence type="ECO:0000313" key="4">
    <source>
        <dbReference type="EMBL" id="PYH68325.1"/>
    </source>
</evidence>
<keyword evidence="5" id="KW-1185">Reference proteome</keyword>
<evidence type="ECO:0000256" key="2">
    <source>
        <dbReference type="RuleBase" id="RU341113"/>
    </source>
</evidence>
<dbReference type="PROSITE" id="PS51365">
    <property type="entry name" value="RENAL_DIPEPTIDASE_2"/>
    <property type="match status" value="1"/>
</dbReference>
<dbReference type="GO" id="GO:0006508">
    <property type="term" value="P:proteolysis"/>
    <property type="evidence" value="ECO:0007669"/>
    <property type="project" value="UniProtKB-KW"/>
</dbReference>
<dbReference type="GeneID" id="37208671"/>